<keyword evidence="2" id="KW-1185">Reference proteome</keyword>
<comment type="caution">
    <text evidence="1">The sequence shown here is derived from an EMBL/GenBank/DDBJ whole genome shotgun (WGS) entry which is preliminary data.</text>
</comment>
<dbReference type="Proteomes" id="UP000828048">
    <property type="component" value="Chromosome 8"/>
</dbReference>
<gene>
    <name evidence="1" type="ORF">Vadar_021554</name>
</gene>
<sequence length="232" mass="26214">MVRVRMRLPGFCTSRATTARVRVNNTQSQQCKQSHNSLYGNTEAESSDTSIEVNFDSDAMLKPESKGGNRVMVVVDSGLESKGALQWTLSHSVQSQDTIVLLHVAKPSKQGANSIRNRAFELLCSMKDMCQTRRPEVRVEVAVVEGKEQEKGPTIVKEAKQERASLLVLGKKKQSMIQRLRTIWRGKKTRGRAVEYCIQNANCMTIAVRRKSRKYGGYLITTKRHKNFWLLA</sequence>
<protein>
    <submittedName>
        <fullName evidence="1">Uncharacterized protein</fullName>
    </submittedName>
</protein>
<name>A0ACB7YGC4_9ERIC</name>
<organism evidence="1 2">
    <name type="scientific">Vaccinium darrowii</name>
    <dbReference type="NCBI Taxonomy" id="229202"/>
    <lineage>
        <taxon>Eukaryota</taxon>
        <taxon>Viridiplantae</taxon>
        <taxon>Streptophyta</taxon>
        <taxon>Embryophyta</taxon>
        <taxon>Tracheophyta</taxon>
        <taxon>Spermatophyta</taxon>
        <taxon>Magnoliopsida</taxon>
        <taxon>eudicotyledons</taxon>
        <taxon>Gunneridae</taxon>
        <taxon>Pentapetalae</taxon>
        <taxon>asterids</taxon>
        <taxon>Ericales</taxon>
        <taxon>Ericaceae</taxon>
        <taxon>Vaccinioideae</taxon>
        <taxon>Vaccinieae</taxon>
        <taxon>Vaccinium</taxon>
    </lineage>
</organism>
<reference evidence="1 2" key="1">
    <citation type="journal article" date="2021" name="Hortic Res">
        <title>High-quality reference genome and annotation aids understanding of berry development for evergreen blueberry (Vaccinium darrowii).</title>
        <authorList>
            <person name="Yu J."/>
            <person name="Hulse-Kemp A.M."/>
            <person name="Babiker E."/>
            <person name="Staton M."/>
        </authorList>
    </citation>
    <scope>NUCLEOTIDE SEQUENCE [LARGE SCALE GENOMIC DNA]</scope>
    <source>
        <strain evidence="2">cv. NJ 8807/NJ 8810</strain>
        <tissue evidence="1">Young leaf</tissue>
    </source>
</reference>
<evidence type="ECO:0000313" key="2">
    <source>
        <dbReference type="Proteomes" id="UP000828048"/>
    </source>
</evidence>
<proteinExistence type="predicted"/>
<evidence type="ECO:0000313" key="1">
    <source>
        <dbReference type="EMBL" id="KAH7852184.1"/>
    </source>
</evidence>
<accession>A0ACB7YGC4</accession>
<dbReference type="EMBL" id="CM037158">
    <property type="protein sequence ID" value="KAH7852184.1"/>
    <property type="molecule type" value="Genomic_DNA"/>
</dbReference>